<proteinExistence type="predicted"/>
<evidence type="ECO:0000313" key="2">
    <source>
        <dbReference type="Proteomes" id="UP000014024"/>
    </source>
</evidence>
<organism evidence="1 2">
    <name type="scientific">Acinetobacter pittii ANC 4050</name>
    <dbReference type="NCBI Taxonomy" id="1217691"/>
    <lineage>
        <taxon>Bacteria</taxon>
        <taxon>Pseudomonadati</taxon>
        <taxon>Pseudomonadota</taxon>
        <taxon>Gammaproteobacteria</taxon>
        <taxon>Moraxellales</taxon>
        <taxon>Moraxellaceae</taxon>
        <taxon>Acinetobacter</taxon>
        <taxon>Acinetobacter calcoaceticus/baumannii complex</taxon>
    </lineage>
</organism>
<gene>
    <name evidence="1" type="ORF">F931_01513</name>
</gene>
<accession>R8YI71</accession>
<reference evidence="1 2" key="1">
    <citation type="submission" date="2013-02" db="EMBL/GenBank/DDBJ databases">
        <title>The Genome Sequence of Acinetobacter sp. ANC 4050.</title>
        <authorList>
            <consortium name="The Broad Institute Genome Sequencing Platform"/>
            <consortium name="The Broad Institute Genome Sequencing Center for Infectious Disease"/>
            <person name="Cerqueira G."/>
            <person name="Feldgarden M."/>
            <person name="Courvalin P."/>
            <person name="Perichon B."/>
            <person name="Grillot-Courvalin C."/>
            <person name="Clermont D."/>
            <person name="Rocha E."/>
            <person name="Yoon E.-J."/>
            <person name="Nemec A."/>
            <person name="Walker B."/>
            <person name="Young S.K."/>
            <person name="Zeng Q."/>
            <person name="Gargeya S."/>
            <person name="Fitzgerald M."/>
            <person name="Haas B."/>
            <person name="Abouelleil A."/>
            <person name="Alvarado L."/>
            <person name="Arachchi H.M."/>
            <person name="Berlin A.M."/>
            <person name="Chapman S.B."/>
            <person name="Dewar J."/>
            <person name="Goldberg J."/>
            <person name="Griggs A."/>
            <person name="Gujja S."/>
            <person name="Hansen M."/>
            <person name="Howarth C."/>
            <person name="Imamovic A."/>
            <person name="Larimer J."/>
            <person name="McCowan C."/>
            <person name="Murphy C."/>
            <person name="Neiman D."/>
            <person name="Pearson M."/>
            <person name="Priest M."/>
            <person name="Roberts A."/>
            <person name="Saif S."/>
            <person name="Shea T."/>
            <person name="Sisk P."/>
            <person name="Sykes S."/>
            <person name="Wortman J."/>
            <person name="Nusbaum C."/>
            <person name="Birren B."/>
        </authorList>
    </citation>
    <scope>NUCLEOTIDE SEQUENCE [LARGE SCALE GENOMIC DNA]</scope>
    <source>
        <strain evidence="1 2">ANC 4050</strain>
    </source>
</reference>
<evidence type="ECO:0000313" key="1">
    <source>
        <dbReference type="EMBL" id="EOQ68796.1"/>
    </source>
</evidence>
<dbReference type="EMBL" id="APQM01000007">
    <property type="protein sequence ID" value="EOQ68796.1"/>
    <property type="molecule type" value="Genomic_DNA"/>
</dbReference>
<name>R8YI71_ACIPI</name>
<dbReference type="HOGENOM" id="CLU_2679313_0_0_6"/>
<protein>
    <submittedName>
        <fullName evidence="1">Uncharacterized protein</fullName>
    </submittedName>
</protein>
<dbReference type="Proteomes" id="UP000014024">
    <property type="component" value="Unassembled WGS sequence"/>
</dbReference>
<sequence length="74" mass="8367">MYRPKTGEIASDNNCARRATDHQFVNFIWSDKNGTKTKFEHYKGCMDDSGKKLNQIVEQLSVNLGIADFIKGQG</sequence>
<comment type="caution">
    <text evidence="1">The sequence shown here is derived from an EMBL/GenBank/DDBJ whole genome shotgun (WGS) entry which is preliminary data.</text>
</comment>
<dbReference type="AlphaFoldDB" id="R8YI71"/>